<organism evidence="2 3">
    <name type="scientific">Hoeflea olei</name>
    <dbReference type="NCBI Taxonomy" id="1480615"/>
    <lineage>
        <taxon>Bacteria</taxon>
        <taxon>Pseudomonadati</taxon>
        <taxon>Pseudomonadota</taxon>
        <taxon>Alphaproteobacteria</taxon>
        <taxon>Hyphomicrobiales</taxon>
        <taxon>Rhizobiaceae</taxon>
        <taxon>Hoeflea</taxon>
    </lineage>
</organism>
<accession>A0A1C1YTX6</accession>
<comment type="caution">
    <text evidence="2">The sequence shown here is derived from an EMBL/GenBank/DDBJ whole genome shotgun (WGS) entry which is preliminary data.</text>
</comment>
<reference evidence="2 3" key="1">
    <citation type="submission" date="2015-12" db="EMBL/GenBank/DDBJ databases">
        <authorList>
            <person name="Shamseldin A."/>
            <person name="Moawad H."/>
            <person name="Abd El-Rahim W.M."/>
            <person name="Sadowsky M.J."/>
        </authorList>
    </citation>
    <scope>NUCLEOTIDE SEQUENCE [LARGE SCALE GENOMIC DNA]</scope>
    <source>
        <strain evidence="2 3">JC234</strain>
    </source>
</reference>
<gene>
    <name evidence="2" type="ORF">AWJ14_07535</name>
</gene>
<evidence type="ECO:0000259" key="1">
    <source>
        <dbReference type="Pfam" id="PF01408"/>
    </source>
</evidence>
<dbReference type="Gene3D" id="3.30.360.10">
    <property type="entry name" value="Dihydrodipicolinate Reductase, domain 2"/>
    <property type="match status" value="1"/>
</dbReference>
<evidence type="ECO:0000313" key="3">
    <source>
        <dbReference type="Proteomes" id="UP000094795"/>
    </source>
</evidence>
<evidence type="ECO:0000313" key="2">
    <source>
        <dbReference type="EMBL" id="OCW56998.1"/>
    </source>
</evidence>
<dbReference type="RefSeq" id="WP_066180201.1">
    <property type="nucleotide sequence ID" value="NZ_LQZT01000023.1"/>
</dbReference>
<proteinExistence type="predicted"/>
<dbReference type="InterPro" id="IPR036291">
    <property type="entry name" value="NAD(P)-bd_dom_sf"/>
</dbReference>
<protein>
    <recommendedName>
        <fullName evidence="1">Gfo/Idh/MocA-like oxidoreductase N-terminal domain-containing protein</fullName>
    </recommendedName>
</protein>
<sequence>MQDRRNCRVAFVGAGGMIAEHAKAFEGLDGVEFVAICNRTRDKAEAIAARHGIAAVFDDLDDMLDTAKPDLVVMAVYEPAIHDVAARILERPVALFMEKPIGLDLAEARAVHALARQKGRQVWVGLNRRTLGSTQAALADLAENAGPRFIEVQDQQSLETARVIGHAETVVQNWMYANSIHLVDYLVAFGRGEVSDVTVLQPWNAEDPGVVLAHVRFSSGDTGVYRGIWNGPGPWACTVSAPHRRWEMRPLERAVFQNAGERSLNEVAATEADQSYKPGFRLQAERVLGAWQGRDTGAATIDDALRSTELVARIYGLSDR</sequence>
<dbReference type="GO" id="GO:0000166">
    <property type="term" value="F:nucleotide binding"/>
    <property type="evidence" value="ECO:0007669"/>
    <property type="project" value="InterPro"/>
</dbReference>
<dbReference type="EMBL" id="LQZT01000023">
    <property type="protein sequence ID" value="OCW56998.1"/>
    <property type="molecule type" value="Genomic_DNA"/>
</dbReference>
<dbReference type="InterPro" id="IPR000683">
    <property type="entry name" value="Gfo/Idh/MocA-like_OxRdtase_N"/>
</dbReference>
<dbReference type="OrthoDB" id="9781031at2"/>
<feature type="domain" description="Gfo/Idh/MocA-like oxidoreductase N-terminal" evidence="1">
    <location>
        <begin position="8"/>
        <end position="125"/>
    </location>
</feature>
<dbReference type="SUPFAM" id="SSF51735">
    <property type="entry name" value="NAD(P)-binding Rossmann-fold domains"/>
    <property type="match status" value="1"/>
</dbReference>
<dbReference type="Pfam" id="PF01408">
    <property type="entry name" value="GFO_IDH_MocA"/>
    <property type="match status" value="1"/>
</dbReference>
<dbReference type="STRING" id="1480615.AWJ14_07535"/>
<dbReference type="Gene3D" id="3.40.50.720">
    <property type="entry name" value="NAD(P)-binding Rossmann-like Domain"/>
    <property type="match status" value="1"/>
</dbReference>
<dbReference type="PANTHER" id="PTHR43708">
    <property type="entry name" value="CONSERVED EXPRESSED OXIDOREDUCTASE (EUROFUNG)"/>
    <property type="match status" value="1"/>
</dbReference>
<name>A0A1C1YTX6_9HYPH</name>
<dbReference type="AlphaFoldDB" id="A0A1C1YTX6"/>
<dbReference type="PANTHER" id="PTHR43708:SF4">
    <property type="entry name" value="OXIDOREDUCTASE YCEM-RELATED"/>
    <property type="match status" value="1"/>
</dbReference>
<dbReference type="Proteomes" id="UP000094795">
    <property type="component" value="Unassembled WGS sequence"/>
</dbReference>
<dbReference type="InterPro" id="IPR051317">
    <property type="entry name" value="Gfo/Idh/MocA_oxidoreduct"/>
</dbReference>
<keyword evidence="3" id="KW-1185">Reference proteome</keyword>